<gene>
    <name evidence="2" type="ORF">V8G54_008208</name>
</gene>
<dbReference type="Proteomes" id="UP001374535">
    <property type="component" value="Chromosome 2"/>
</dbReference>
<keyword evidence="3" id="KW-1185">Reference proteome</keyword>
<proteinExistence type="predicted"/>
<keyword evidence="1" id="KW-0812">Transmembrane</keyword>
<dbReference type="EMBL" id="CP144699">
    <property type="protein sequence ID" value="WVZ20886.1"/>
    <property type="molecule type" value="Genomic_DNA"/>
</dbReference>
<dbReference type="AlphaFoldDB" id="A0AAQ3P4T2"/>
<keyword evidence="1" id="KW-1133">Transmembrane helix</keyword>
<sequence length="189" mass="21349">MQQQLLGLQLLPKIIYINPFRLLAVQNLQVVIIGTCFGILRFPLVLLLHPLEILVYVLPFLFAPLGTAFVAKALHGRRYVLPKWPLGHTITAIIVPLRLHIKLSPQPYQSLHFILRPPRTTHMHEIPNTQIIPTLSLIHITHITITTTTTSISRSIDIPTLLLHVPVPVVLTLNFLQQLHHAFSLGELS</sequence>
<name>A0AAQ3P4T2_VIGMU</name>
<reference evidence="2 3" key="1">
    <citation type="journal article" date="2023" name="Life. Sci Alliance">
        <title>Evolutionary insights into 3D genome organization and epigenetic landscape of Vigna mungo.</title>
        <authorList>
            <person name="Junaid A."/>
            <person name="Singh B."/>
            <person name="Bhatia S."/>
        </authorList>
    </citation>
    <scope>NUCLEOTIDE SEQUENCE [LARGE SCALE GENOMIC DNA]</scope>
    <source>
        <strain evidence="2">Urdbean</strain>
    </source>
</reference>
<feature type="transmembrane region" description="Helical" evidence="1">
    <location>
        <begin position="20"/>
        <end position="41"/>
    </location>
</feature>
<protein>
    <submittedName>
        <fullName evidence="2">Uncharacterized protein</fullName>
    </submittedName>
</protein>
<evidence type="ECO:0000313" key="2">
    <source>
        <dbReference type="EMBL" id="WVZ20886.1"/>
    </source>
</evidence>
<organism evidence="2 3">
    <name type="scientific">Vigna mungo</name>
    <name type="common">Black gram</name>
    <name type="synonym">Phaseolus mungo</name>
    <dbReference type="NCBI Taxonomy" id="3915"/>
    <lineage>
        <taxon>Eukaryota</taxon>
        <taxon>Viridiplantae</taxon>
        <taxon>Streptophyta</taxon>
        <taxon>Embryophyta</taxon>
        <taxon>Tracheophyta</taxon>
        <taxon>Spermatophyta</taxon>
        <taxon>Magnoliopsida</taxon>
        <taxon>eudicotyledons</taxon>
        <taxon>Gunneridae</taxon>
        <taxon>Pentapetalae</taxon>
        <taxon>rosids</taxon>
        <taxon>fabids</taxon>
        <taxon>Fabales</taxon>
        <taxon>Fabaceae</taxon>
        <taxon>Papilionoideae</taxon>
        <taxon>50 kb inversion clade</taxon>
        <taxon>NPAAA clade</taxon>
        <taxon>indigoferoid/millettioid clade</taxon>
        <taxon>Phaseoleae</taxon>
        <taxon>Vigna</taxon>
    </lineage>
</organism>
<evidence type="ECO:0000256" key="1">
    <source>
        <dbReference type="SAM" id="Phobius"/>
    </source>
</evidence>
<keyword evidence="1" id="KW-0472">Membrane</keyword>
<feature type="transmembrane region" description="Helical" evidence="1">
    <location>
        <begin position="53"/>
        <end position="74"/>
    </location>
</feature>
<evidence type="ECO:0000313" key="3">
    <source>
        <dbReference type="Proteomes" id="UP001374535"/>
    </source>
</evidence>
<accession>A0AAQ3P4T2</accession>